<name>A0A1G9W0C4_9HYPH</name>
<organism evidence="1 2">
    <name type="scientific">Methylobacterium phyllostachyos</name>
    <dbReference type="NCBI Taxonomy" id="582672"/>
    <lineage>
        <taxon>Bacteria</taxon>
        <taxon>Pseudomonadati</taxon>
        <taxon>Pseudomonadota</taxon>
        <taxon>Alphaproteobacteria</taxon>
        <taxon>Hyphomicrobiales</taxon>
        <taxon>Methylobacteriaceae</taxon>
        <taxon>Methylobacterium</taxon>
    </lineage>
</organism>
<evidence type="ECO:0000313" key="2">
    <source>
        <dbReference type="Proteomes" id="UP000198704"/>
    </source>
</evidence>
<dbReference type="AlphaFoldDB" id="A0A1G9W0C4"/>
<protein>
    <submittedName>
        <fullName evidence="1">Uncharacterized protein</fullName>
    </submittedName>
</protein>
<accession>A0A1G9W0C4</accession>
<dbReference type="Proteomes" id="UP000198704">
    <property type="component" value="Unassembled WGS sequence"/>
</dbReference>
<sequence length="61" mass="6456">MRMTAPPPAIACPARSGRYSDEAIRRDEWTSAARGQRGFLAGPFDARGSGGTSAITVVTFL</sequence>
<dbReference type="EMBL" id="FNHS01000003">
    <property type="protein sequence ID" value="SDM78018.1"/>
    <property type="molecule type" value="Genomic_DNA"/>
</dbReference>
<keyword evidence="2" id="KW-1185">Reference proteome</keyword>
<gene>
    <name evidence="1" type="ORF">SAMN05216360_103353</name>
</gene>
<proteinExistence type="predicted"/>
<evidence type="ECO:0000313" key="1">
    <source>
        <dbReference type="EMBL" id="SDM78018.1"/>
    </source>
</evidence>
<reference evidence="2" key="1">
    <citation type="submission" date="2016-10" db="EMBL/GenBank/DDBJ databases">
        <authorList>
            <person name="Varghese N."/>
            <person name="Submissions S."/>
        </authorList>
    </citation>
    <scope>NUCLEOTIDE SEQUENCE [LARGE SCALE GENOMIC DNA]</scope>
    <source>
        <strain evidence="2">BL47</strain>
    </source>
</reference>